<dbReference type="GO" id="GO:0016616">
    <property type="term" value="F:oxidoreductase activity, acting on the CH-OH group of donors, NAD or NADP as acceptor"/>
    <property type="evidence" value="ECO:0007669"/>
    <property type="project" value="UniProtKB-ARBA"/>
</dbReference>
<dbReference type="SUPFAM" id="SSF51430">
    <property type="entry name" value="NAD(P)-linked oxidoreductase"/>
    <property type="match status" value="1"/>
</dbReference>
<proteinExistence type="inferred from homology"/>
<evidence type="ECO:0000313" key="8">
    <source>
        <dbReference type="EMBL" id="SMG33182.1"/>
    </source>
</evidence>
<evidence type="ECO:0000256" key="2">
    <source>
        <dbReference type="ARBA" id="ARBA00022857"/>
    </source>
</evidence>
<dbReference type="STRING" id="1610489.SAMN06295981_2060"/>
<feature type="active site" description="Proton donor" evidence="4">
    <location>
        <position position="54"/>
    </location>
</feature>
<keyword evidence="3" id="KW-0560">Oxidoreductase</keyword>
<evidence type="ECO:0000313" key="9">
    <source>
        <dbReference type="Proteomes" id="UP000193309"/>
    </source>
</evidence>
<feature type="domain" description="NADP-dependent oxidoreductase" evidence="7">
    <location>
        <begin position="21"/>
        <end position="268"/>
    </location>
</feature>
<dbReference type="RefSeq" id="WP_420838454.1">
    <property type="nucleotide sequence ID" value="NZ_FXAR01000007.1"/>
</dbReference>
<name>A0A1X7JYA3_9CORY</name>
<organism evidence="8 9">
    <name type="scientific">Corynebacterium pollutisoli</name>
    <dbReference type="NCBI Taxonomy" id="1610489"/>
    <lineage>
        <taxon>Bacteria</taxon>
        <taxon>Bacillati</taxon>
        <taxon>Actinomycetota</taxon>
        <taxon>Actinomycetes</taxon>
        <taxon>Mycobacteriales</taxon>
        <taxon>Corynebacteriaceae</taxon>
        <taxon>Corynebacterium</taxon>
    </lineage>
</organism>
<comment type="similarity">
    <text evidence="1">Belongs to the aldo/keto reductase family.</text>
</comment>
<evidence type="ECO:0000256" key="6">
    <source>
        <dbReference type="PIRSR" id="PIRSR000097-3"/>
    </source>
</evidence>
<gene>
    <name evidence="8" type="ORF">SAMN06295981_2060</name>
</gene>
<evidence type="ECO:0000256" key="3">
    <source>
        <dbReference type="ARBA" id="ARBA00023002"/>
    </source>
</evidence>
<protein>
    <submittedName>
        <fullName evidence="8">2,5-diketo-D-gluconate reductase A</fullName>
    </submittedName>
</protein>
<dbReference type="InterPro" id="IPR036812">
    <property type="entry name" value="NAD(P)_OxRdtase_dom_sf"/>
</dbReference>
<dbReference type="PROSITE" id="PS00798">
    <property type="entry name" value="ALDOKETO_REDUCTASE_1"/>
    <property type="match status" value="1"/>
</dbReference>
<dbReference type="InterPro" id="IPR018170">
    <property type="entry name" value="Aldo/ket_reductase_CS"/>
</dbReference>
<keyword evidence="9" id="KW-1185">Reference proteome</keyword>
<dbReference type="Gene3D" id="3.20.20.100">
    <property type="entry name" value="NADP-dependent oxidoreductase domain"/>
    <property type="match status" value="1"/>
</dbReference>
<evidence type="ECO:0000256" key="1">
    <source>
        <dbReference type="ARBA" id="ARBA00007905"/>
    </source>
</evidence>
<dbReference type="InterPro" id="IPR023210">
    <property type="entry name" value="NADP_OxRdtase_dom"/>
</dbReference>
<reference evidence="9" key="1">
    <citation type="submission" date="2017-04" db="EMBL/GenBank/DDBJ databases">
        <authorList>
            <person name="Varghese N."/>
            <person name="Submissions S."/>
        </authorList>
    </citation>
    <scope>NUCLEOTIDE SEQUENCE [LARGE SCALE GENOMIC DNA]</scope>
    <source>
        <strain evidence="9">VDS</strain>
    </source>
</reference>
<dbReference type="PIRSF" id="PIRSF000097">
    <property type="entry name" value="AKR"/>
    <property type="match status" value="1"/>
</dbReference>
<sequence length="283" mass="30810">MVSMTPAPTLTLNDGTEIPQIGLGTWQLTGEEGYRVIREALSLGYRHLDTASAYGNEEIVGRAVRDAVAAGEVTRGELFITTKAWQDEQGAEATPDAFRRSLDRLGLDYVDLYLVHWPHERQGRYVEAFEAIARLQGLGLVQSVGVANFYESVLREVAGEVGVVPATNQVELHPGFSQAALREVHAELGVTTVAWSPLGRGEVLAHRELDRVAREVGATPAQVALRWAMSLGCVVIPKSARSVRLSQNLAAAGVRLTREQILAISALDDAEGSGRIFEDPRRF</sequence>
<feature type="site" description="Lowers pKa of active site Tyr" evidence="6">
    <location>
        <position position="83"/>
    </location>
</feature>
<evidence type="ECO:0000256" key="4">
    <source>
        <dbReference type="PIRSR" id="PIRSR000097-1"/>
    </source>
</evidence>
<dbReference type="PRINTS" id="PR00069">
    <property type="entry name" value="ALDKETRDTASE"/>
</dbReference>
<dbReference type="FunFam" id="3.20.20.100:FF:000002">
    <property type="entry name" value="2,5-diketo-D-gluconic acid reductase A"/>
    <property type="match status" value="1"/>
</dbReference>
<dbReference type="PANTHER" id="PTHR43827:SF3">
    <property type="entry name" value="NADP-DEPENDENT OXIDOREDUCTASE DOMAIN-CONTAINING PROTEIN"/>
    <property type="match status" value="1"/>
</dbReference>
<dbReference type="EMBL" id="FXAR01000007">
    <property type="protein sequence ID" value="SMG33182.1"/>
    <property type="molecule type" value="Genomic_DNA"/>
</dbReference>
<dbReference type="PANTHER" id="PTHR43827">
    <property type="entry name" value="2,5-DIKETO-D-GLUCONIC ACID REDUCTASE"/>
    <property type="match status" value="1"/>
</dbReference>
<accession>A0A1X7JYA3</accession>
<dbReference type="InterPro" id="IPR020471">
    <property type="entry name" value="AKR"/>
</dbReference>
<evidence type="ECO:0000256" key="5">
    <source>
        <dbReference type="PIRSR" id="PIRSR000097-2"/>
    </source>
</evidence>
<feature type="binding site" evidence="5">
    <location>
        <position position="116"/>
    </location>
    <ligand>
        <name>substrate</name>
    </ligand>
</feature>
<dbReference type="Pfam" id="PF00248">
    <property type="entry name" value="Aldo_ket_red"/>
    <property type="match status" value="1"/>
</dbReference>
<dbReference type="AlphaFoldDB" id="A0A1X7JYA3"/>
<dbReference type="Proteomes" id="UP000193309">
    <property type="component" value="Unassembled WGS sequence"/>
</dbReference>
<evidence type="ECO:0000259" key="7">
    <source>
        <dbReference type="Pfam" id="PF00248"/>
    </source>
</evidence>
<keyword evidence="2" id="KW-0521">NADP</keyword>